<comment type="caution">
    <text evidence="3">The sequence shown here is derived from an EMBL/GenBank/DDBJ whole genome shotgun (WGS) entry which is preliminary data.</text>
</comment>
<organism evidence="3 4">
    <name type="scientific">Nocardioides deserti</name>
    <dbReference type="NCBI Taxonomy" id="1588644"/>
    <lineage>
        <taxon>Bacteria</taxon>
        <taxon>Bacillati</taxon>
        <taxon>Actinomycetota</taxon>
        <taxon>Actinomycetes</taxon>
        <taxon>Propionibacteriales</taxon>
        <taxon>Nocardioidaceae</taxon>
        <taxon>Nocardioides</taxon>
    </lineage>
</organism>
<dbReference type="Proteomes" id="UP000604001">
    <property type="component" value="Unassembled WGS sequence"/>
</dbReference>
<dbReference type="PROSITE" id="PS00455">
    <property type="entry name" value="AMP_BINDING"/>
    <property type="match status" value="1"/>
</dbReference>
<accession>A0ABR6U6K9</accession>
<evidence type="ECO:0000313" key="4">
    <source>
        <dbReference type="Proteomes" id="UP000604001"/>
    </source>
</evidence>
<evidence type="ECO:0000259" key="2">
    <source>
        <dbReference type="Pfam" id="PF13193"/>
    </source>
</evidence>
<dbReference type="InterPro" id="IPR050237">
    <property type="entry name" value="ATP-dep_AMP-bd_enzyme"/>
</dbReference>
<evidence type="ECO:0000313" key="3">
    <source>
        <dbReference type="EMBL" id="MBC2960074.1"/>
    </source>
</evidence>
<protein>
    <submittedName>
        <fullName evidence="3">AMP-binding protein</fullName>
    </submittedName>
</protein>
<keyword evidence="4" id="KW-1185">Reference proteome</keyword>
<sequence>MRANVRQGVVEQRRCVVEGVDSWVRKWATINAGGAAVSHRDERLTWADLDRRVDVLADRLRGLGVAPGDRVGCLMNNCVQFVETLHAVSRIGGIFVPVNVRYAPPELAFAAEHVGMSILVTEAHFDSLVERSGVDLPTLHKEEWPADDGTAACIEPAARWTDDGFLLFTSGTTGTPRAVQHAHEAFLWGSMDAILIHAYSNEDRLVTPLPLCYTGGMNVATSAAHSGAELVLAESADPGHLLELITSRRATLFHGVPTMCQRLADHPDWPAADLTSLRLARTGGAPVPAALMEAYAARDVALTQGYGLSESGGTGLTLAPQESHEFGKAGRPSFYLEAKVVHPETGEDLPAGEVGEILLRGRQLMRGYWNEPEATAKAIRDGWLWTGDLGAVDEKGLFSITGRSKELIVTGGLNVYPAEVEHVLIAAEGVLEAAVIGAPSEKWGEEVVAVVVIEDGAALEEAGLIAFCRERLADYKCPKRVVLSRENLTRTASGKIIKREAAKRLEPVA</sequence>
<dbReference type="PANTHER" id="PTHR43767:SF1">
    <property type="entry name" value="NONRIBOSOMAL PEPTIDE SYNTHASE PES1 (EUROFUNG)-RELATED"/>
    <property type="match status" value="1"/>
</dbReference>
<proteinExistence type="predicted"/>
<dbReference type="Gene3D" id="3.30.300.30">
    <property type="match status" value="1"/>
</dbReference>
<dbReference type="EMBL" id="JACMYC010000003">
    <property type="protein sequence ID" value="MBC2960074.1"/>
    <property type="molecule type" value="Genomic_DNA"/>
</dbReference>
<evidence type="ECO:0000259" key="1">
    <source>
        <dbReference type="Pfam" id="PF00501"/>
    </source>
</evidence>
<dbReference type="InterPro" id="IPR045851">
    <property type="entry name" value="AMP-bd_C_sf"/>
</dbReference>
<name>A0ABR6U6K9_9ACTN</name>
<gene>
    <name evidence="3" type="ORF">H7344_07170</name>
</gene>
<dbReference type="InterPro" id="IPR000873">
    <property type="entry name" value="AMP-dep_synth/lig_dom"/>
</dbReference>
<dbReference type="PANTHER" id="PTHR43767">
    <property type="entry name" value="LONG-CHAIN-FATTY-ACID--COA LIGASE"/>
    <property type="match status" value="1"/>
</dbReference>
<feature type="domain" description="AMP-dependent synthetase/ligase" evidence="1">
    <location>
        <begin position="31"/>
        <end position="369"/>
    </location>
</feature>
<dbReference type="RefSeq" id="WP_186345326.1">
    <property type="nucleotide sequence ID" value="NZ_BMMR01000003.1"/>
</dbReference>
<dbReference type="Gene3D" id="3.40.50.12780">
    <property type="entry name" value="N-terminal domain of ligase-like"/>
    <property type="match status" value="1"/>
</dbReference>
<feature type="domain" description="AMP-binding enzyme C-terminal" evidence="2">
    <location>
        <begin position="419"/>
        <end position="495"/>
    </location>
</feature>
<dbReference type="SUPFAM" id="SSF56801">
    <property type="entry name" value="Acetyl-CoA synthetase-like"/>
    <property type="match status" value="1"/>
</dbReference>
<dbReference type="Pfam" id="PF13193">
    <property type="entry name" value="AMP-binding_C"/>
    <property type="match status" value="1"/>
</dbReference>
<reference evidence="3 4" key="1">
    <citation type="submission" date="2020-08" db="EMBL/GenBank/DDBJ databases">
        <title>novel species in genus Nocardioides.</title>
        <authorList>
            <person name="Zhang G."/>
        </authorList>
    </citation>
    <scope>NUCLEOTIDE SEQUENCE [LARGE SCALE GENOMIC DNA]</scope>
    <source>
        <strain evidence="3 4">SC8A-24</strain>
    </source>
</reference>
<dbReference type="InterPro" id="IPR042099">
    <property type="entry name" value="ANL_N_sf"/>
</dbReference>
<dbReference type="InterPro" id="IPR020845">
    <property type="entry name" value="AMP-binding_CS"/>
</dbReference>
<dbReference type="InterPro" id="IPR025110">
    <property type="entry name" value="AMP-bd_C"/>
</dbReference>
<dbReference type="Pfam" id="PF00501">
    <property type="entry name" value="AMP-binding"/>
    <property type="match status" value="1"/>
</dbReference>